<dbReference type="PANTHER" id="PTHR45947:SF3">
    <property type="entry name" value="SULFOQUINOVOSYL TRANSFERASE SQD2"/>
    <property type="match status" value="1"/>
</dbReference>
<dbReference type="Gene3D" id="3.40.50.2000">
    <property type="entry name" value="Glycogen Phosphorylase B"/>
    <property type="match status" value="2"/>
</dbReference>
<dbReference type="InterPro" id="IPR050194">
    <property type="entry name" value="Glycosyltransferase_grp1"/>
</dbReference>
<dbReference type="SUPFAM" id="SSF53756">
    <property type="entry name" value="UDP-Glycosyltransferase/glycogen phosphorylase"/>
    <property type="match status" value="1"/>
</dbReference>
<sequence length="387" mass="44142">MHKKILAFSPIFYPHMGGAERTVYELYSRLIAVHGYDIALVTVNTEGAPAYELIDGIQVYRIGKNYQNKFLKILLLQFAFVALYIRKFSFRDWRVLHTHYAFHLAPVALFMRYVLRKKLVISEYHFGTGADIASEKENPAYANKICAMMYRAATKILTISQDNKQFIKRVSGRGTAEVIKQGTDHTFFSPIYASEEKKKELLAGKEYLLVTTSRISTRKNIEDMIRAVRILKDRNIFVRLMINGKVDRGNEAYFAELKGLITELDIADAVVFNGFVSDEDMRVMYACSDLFLLTSKYEGFGIANVEALASGTPVITYDTGAARDFIIDNENGFVTENNPQSVADAVSRILLDRSLHMHMRVEARACVEKELNWAIYAEHNHSFLQHI</sequence>
<protein>
    <recommendedName>
        <fullName evidence="5">Glycosyltransferase family 1 protein</fullName>
    </recommendedName>
</protein>
<dbReference type="Proteomes" id="UP000229362">
    <property type="component" value="Unassembled WGS sequence"/>
</dbReference>
<gene>
    <name evidence="3" type="ORF">COU33_01970</name>
</gene>
<dbReference type="Pfam" id="PF00534">
    <property type="entry name" value="Glycos_transf_1"/>
    <property type="match status" value="1"/>
</dbReference>
<dbReference type="EMBL" id="PFBZ01000084">
    <property type="protein sequence ID" value="PIT86644.1"/>
    <property type="molecule type" value="Genomic_DNA"/>
</dbReference>
<evidence type="ECO:0000259" key="2">
    <source>
        <dbReference type="Pfam" id="PF13439"/>
    </source>
</evidence>
<accession>A0A2M6W1F6</accession>
<proteinExistence type="predicted"/>
<reference evidence="4" key="1">
    <citation type="submission" date="2017-09" db="EMBL/GenBank/DDBJ databases">
        <title>Depth-based differentiation of microbial function through sediment-hosted aquifers and enrichment of novel symbionts in the deep terrestrial subsurface.</title>
        <authorList>
            <person name="Probst A.J."/>
            <person name="Ladd B."/>
            <person name="Jarett J.K."/>
            <person name="Geller-Mcgrath D.E."/>
            <person name="Sieber C.M.K."/>
            <person name="Emerson J.B."/>
            <person name="Anantharaman K."/>
            <person name="Thomas B.C."/>
            <person name="Malmstrom R."/>
            <person name="Stieglmeier M."/>
            <person name="Klingl A."/>
            <person name="Woyke T."/>
            <person name="Ryan C.M."/>
            <person name="Banfield J.F."/>
        </authorList>
    </citation>
    <scope>NUCLEOTIDE SEQUENCE [LARGE SCALE GENOMIC DNA]</scope>
</reference>
<feature type="domain" description="Glycosyl transferase family 1" evidence="1">
    <location>
        <begin position="195"/>
        <end position="364"/>
    </location>
</feature>
<evidence type="ECO:0008006" key="5">
    <source>
        <dbReference type="Google" id="ProtNLM"/>
    </source>
</evidence>
<name>A0A2M6W1F6_9BACT</name>
<evidence type="ECO:0000313" key="3">
    <source>
        <dbReference type="EMBL" id="PIT86644.1"/>
    </source>
</evidence>
<feature type="domain" description="Glycosyltransferase subfamily 4-like N-terminal" evidence="2">
    <location>
        <begin position="16"/>
        <end position="185"/>
    </location>
</feature>
<dbReference type="PANTHER" id="PTHR45947">
    <property type="entry name" value="SULFOQUINOVOSYL TRANSFERASE SQD2"/>
    <property type="match status" value="1"/>
</dbReference>
<comment type="caution">
    <text evidence="3">The sequence shown here is derived from an EMBL/GenBank/DDBJ whole genome shotgun (WGS) entry which is preliminary data.</text>
</comment>
<evidence type="ECO:0000313" key="4">
    <source>
        <dbReference type="Proteomes" id="UP000229362"/>
    </source>
</evidence>
<dbReference type="InterPro" id="IPR001296">
    <property type="entry name" value="Glyco_trans_1"/>
</dbReference>
<dbReference type="CDD" id="cd03801">
    <property type="entry name" value="GT4_PimA-like"/>
    <property type="match status" value="1"/>
</dbReference>
<evidence type="ECO:0000259" key="1">
    <source>
        <dbReference type="Pfam" id="PF00534"/>
    </source>
</evidence>
<dbReference type="Pfam" id="PF13439">
    <property type="entry name" value="Glyco_transf_4"/>
    <property type="match status" value="1"/>
</dbReference>
<dbReference type="AlphaFoldDB" id="A0A2M6W1F6"/>
<dbReference type="GO" id="GO:0016757">
    <property type="term" value="F:glycosyltransferase activity"/>
    <property type="evidence" value="ECO:0007669"/>
    <property type="project" value="InterPro"/>
</dbReference>
<dbReference type="InterPro" id="IPR028098">
    <property type="entry name" value="Glyco_trans_4-like_N"/>
</dbReference>
<organism evidence="3 4">
    <name type="scientific">Candidatus Magasanikbacteria bacterium CG10_big_fil_rev_8_21_14_0_10_43_6</name>
    <dbReference type="NCBI Taxonomy" id="1974650"/>
    <lineage>
        <taxon>Bacteria</taxon>
        <taxon>Candidatus Magasanikiibacteriota</taxon>
    </lineage>
</organism>